<dbReference type="AlphaFoldDB" id="A0A067PXZ8"/>
<evidence type="ECO:0000313" key="3">
    <source>
        <dbReference type="Proteomes" id="UP000027265"/>
    </source>
</evidence>
<feature type="compositionally biased region" description="Basic and acidic residues" evidence="1">
    <location>
        <begin position="124"/>
        <end position="152"/>
    </location>
</feature>
<evidence type="ECO:0000313" key="2">
    <source>
        <dbReference type="EMBL" id="KDQ56152.1"/>
    </source>
</evidence>
<proteinExistence type="predicted"/>
<dbReference type="InParanoid" id="A0A067PXZ8"/>
<dbReference type="OrthoDB" id="2800032at2759"/>
<keyword evidence="3" id="KW-1185">Reference proteome</keyword>
<feature type="compositionally biased region" description="Acidic residues" evidence="1">
    <location>
        <begin position="194"/>
        <end position="210"/>
    </location>
</feature>
<reference evidence="3" key="1">
    <citation type="journal article" date="2014" name="Proc. Natl. Acad. Sci. U.S.A.">
        <title>Extensive sampling of basidiomycete genomes demonstrates inadequacy of the white-rot/brown-rot paradigm for wood decay fungi.</title>
        <authorList>
            <person name="Riley R."/>
            <person name="Salamov A.A."/>
            <person name="Brown D.W."/>
            <person name="Nagy L.G."/>
            <person name="Floudas D."/>
            <person name="Held B.W."/>
            <person name="Levasseur A."/>
            <person name="Lombard V."/>
            <person name="Morin E."/>
            <person name="Otillar R."/>
            <person name="Lindquist E.A."/>
            <person name="Sun H."/>
            <person name="LaButti K.M."/>
            <person name="Schmutz J."/>
            <person name="Jabbour D."/>
            <person name="Luo H."/>
            <person name="Baker S.E."/>
            <person name="Pisabarro A.G."/>
            <person name="Walton J.D."/>
            <person name="Blanchette R.A."/>
            <person name="Henrissat B."/>
            <person name="Martin F."/>
            <person name="Cullen D."/>
            <person name="Hibbett D.S."/>
            <person name="Grigoriev I.V."/>
        </authorList>
    </citation>
    <scope>NUCLEOTIDE SEQUENCE [LARGE SCALE GENOMIC DNA]</scope>
    <source>
        <strain evidence="3">MUCL 33604</strain>
    </source>
</reference>
<evidence type="ECO:0000256" key="1">
    <source>
        <dbReference type="SAM" id="MobiDB-lite"/>
    </source>
</evidence>
<feature type="region of interest" description="Disordered" evidence="1">
    <location>
        <begin position="123"/>
        <end position="152"/>
    </location>
</feature>
<feature type="region of interest" description="Disordered" evidence="1">
    <location>
        <begin position="1"/>
        <end position="87"/>
    </location>
</feature>
<sequence length="651" mass="72159">MAGRKRHTKAQASVDLPLSDEVLSEPAPSSKKRKSVSNSKAKKATKSAEVTVTSVPLPEKFYEPPPSQKKQSPAPPSNNDEPCDVLDNILDKPAAHRYSTRAGNRHPAERLGLKKKFMADISAEAERKRREKAMEQEEKAAKKVTKQNREDQGVSKLVLLEAARALEDAKEDEYLHGGAARHYRAPVQTKAQDDEPVVEDVDYSDSESDYDGMAKGDHPSQGSDSSDIEFESSGEEGPVKKRKLTATEKKNIRKKELRASITADPPAAMLKSYHTTMHTVAAKPPKPKASRVGPSGAFDPACQPISDWKLDLLISPEAPKSNAVQRKPKPVSLKRSASYDSIEEIAGFKDEDVAIKRESVVKLERGHQAQIVSVIVDDEPKPKLPRKPKTPAKPTKTLAFSALPADVQPIYRTKLLTTLIEYYGGEKDPFDLDHGMDLFQTVTQHTVNKILPEKHIEIVKSGKPDNGRTYTIARQGHQGEDNRFSRTVAEIKKLVVEALEDDGEAYWGEWDRNDPDASRAWCSKYILKTLAYHIQATKGSILQKDSILPLGALALSIVAVQRAFLMYESGVFVPTDEFSDENVGDLTREYAAVNLQRLMDKPSRFRALVAKASAYTTDSSSQNRRKRKAGEGVKIRAVRIQDPSSPIPFDN</sequence>
<organism evidence="2 3">
    <name type="scientific">Jaapia argillacea MUCL 33604</name>
    <dbReference type="NCBI Taxonomy" id="933084"/>
    <lineage>
        <taxon>Eukaryota</taxon>
        <taxon>Fungi</taxon>
        <taxon>Dikarya</taxon>
        <taxon>Basidiomycota</taxon>
        <taxon>Agaricomycotina</taxon>
        <taxon>Agaricomycetes</taxon>
        <taxon>Agaricomycetidae</taxon>
        <taxon>Jaapiales</taxon>
        <taxon>Jaapiaceae</taxon>
        <taxon>Jaapia</taxon>
    </lineage>
</organism>
<name>A0A067PXZ8_9AGAM</name>
<gene>
    <name evidence="2" type="ORF">JAAARDRAFT_48473</name>
</gene>
<feature type="region of interest" description="Disordered" evidence="1">
    <location>
        <begin position="277"/>
        <end position="298"/>
    </location>
</feature>
<dbReference type="EMBL" id="KL197723">
    <property type="protein sequence ID" value="KDQ56152.1"/>
    <property type="molecule type" value="Genomic_DNA"/>
</dbReference>
<dbReference type="Proteomes" id="UP000027265">
    <property type="component" value="Unassembled WGS sequence"/>
</dbReference>
<dbReference type="STRING" id="933084.A0A067PXZ8"/>
<feature type="compositionally biased region" description="Basic residues" evidence="1">
    <location>
        <begin position="30"/>
        <end position="45"/>
    </location>
</feature>
<feature type="region of interest" description="Disordered" evidence="1">
    <location>
        <begin position="177"/>
        <end position="251"/>
    </location>
</feature>
<dbReference type="HOGENOM" id="CLU_401176_0_0_1"/>
<feature type="region of interest" description="Disordered" evidence="1">
    <location>
        <begin position="616"/>
        <end position="651"/>
    </location>
</feature>
<accession>A0A067PXZ8</accession>
<protein>
    <submittedName>
        <fullName evidence="2">Uncharacterized protein</fullName>
    </submittedName>
</protein>